<dbReference type="Proteomes" id="UP000293045">
    <property type="component" value="Unassembled WGS sequence"/>
</dbReference>
<comment type="caution">
    <text evidence="1">The sequence shown here is derived from an EMBL/GenBank/DDBJ whole genome shotgun (WGS) entry which is preliminary data.</text>
</comment>
<evidence type="ECO:0000313" key="2">
    <source>
        <dbReference type="Proteomes" id="UP000293045"/>
    </source>
</evidence>
<name>A0A4Q9L5S1_9MICR</name>
<gene>
    <name evidence="1" type="ORF">CWI39_1059p0010</name>
</gene>
<reference evidence="1 2" key="1">
    <citation type="submission" date="2017-12" db="EMBL/GenBank/DDBJ databases">
        <authorList>
            <person name="Pombert J.-F."/>
            <person name="Haag K.L."/>
            <person name="Ebert D."/>
        </authorList>
    </citation>
    <scope>NUCLEOTIDE SEQUENCE [LARGE SCALE GENOMIC DNA]</scope>
    <source>
        <strain evidence="1">IL-BN-2</strain>
    </source>
</reference>
<accession>A0A4Q9L5S1</accession>
<dbReference type="VEuPathDB" id="MicrosporidiaDB:CWI39_1059p0010"/>
<dbReference type="EMBL" id="PIXR01001059">
    <property type="protein sequence ID" value="TBU02948.1"/>
    <property type="molecule type" value="Genomic_DNA"/>
</dbReference>
<sequence>MQPNFSLVPQSCRPAMLFLLYDFEESGIECNTITNFLIGIAGAFRFFLVSADLKAEESETGTLGMN</sequence>
<proteinExistence type="predicted"/>
<dbReference type="AlphaFoldDB" id="A0A4Q9L5S1"/>
<evidence type="ECO:0000313" key="1">
    <source>
        <dbReference type="EMBL" id="TBU02948.1"/>
    </source>
</evidence>
<protein>
    <submittedName>
        <fullName evidence="1">Uncharacterized protein</fullName>
    </submittedName>
</protein>
<organism evidence="1 2">
    <name type="scientific">Hamiltosporidium magnivora</name>
    <dbReference type="NCBI Taxonomy" id="148818"/>
    <lineage>
        <taxon>Eukaryota</taxon>
        <taxon>Fungi</taxon>
        <taxon>Fungi incertae sedis</taxon>
        <taxon>Microsporidia</taxon>
        <taxon>Dubosqiidae</taxon>
        <taxon>Hamiltosporidium</taxon>
    </lineage>
</organism>